<keyword evidence="8 12" id="KW-1133">Transmembrane helix</keyword>
<dbReference type="InterPro" id="IPR003660">
    <property type="entry name" value="HAMP_dom"/>
</dbReference>
<organism evidence="15">
    <name type="scientific">freshwater metagenome</name>
    <dbReference type="NCBI Taxonomy" id="449393"/>
    <lineage>
        <taxon>unclassified sequences</taxon>
        <taxon>metagenomes</taxon>
        <taxon>ecological metagenomes</taxon>
    </lineage>
</organism>
<keyword evidence="4" id="KW-0597">Phosphoprotein</keyword>
<dbReference type="PANTHER" id="PTHR45436:SF5">
    <property type="entry name" value="SENSOR HISTIDINE KINASE TRCS"/>
    <property type="match status" value="1"/>
</dbReference>
<dbReference type="Pfam" id="PF00672">
    <property type="entry name" value="HAMP"/>
    <property type="match status" value="1"/>
</dbReference>
<sequence>MKSPLRNWSLRNRLTVGVLVLSAIGFIGAGFTAQFSLKSYLIGQIDEQLNSVIGGTTNRVNAAGIVNDEETNPQHSEADEGNQKASPTPVTPLNRVPSSISVTVLDPYGNLVGGIGGDLNTNRISDYVKGLLPAQVVNFGDKPFTVEAPGADFRVIVRVLPSSAGSVIVAQSLNDFEKTTHRLTEVFLFIGLIVLLLIAIAARQVIKIGMKPLEDVEVTAERIAAGDLSARLENFEPNSEVGRLSSALNTMLGRIEESFAVRKESEEKLRRFVADASHELRTPLTAIRGFAELHRQGAVPDGEKTKELIGRIEKESVRMGALVEDLLLLARLDQSREMELKPVDLLHVIKETVASAIAAGPEHPITVEVPSELYTLGDSDRIYQVFTNLLANARTHTPTGTAITITARAEDDGAYITLADNGPGLSEPDQKKIFERFFRADPSRQRNGNEGSGLGLSIVDAVMAAHGGKVGVVSKPGNGTAFTLFFPHTKN</sequence>
<evidence type="ECO:0000313" key="16">
    <source>
        <dbReference type="EMBL" id="CAB5043051.1"/>
    </source>
</evidence>
<accession>A0A6J6L7J4</accession>
<dbReference type="EMBL" id="CAFBQB010000099">
    <property type="protein sequence ID" value="CAB5043051.1"/>
    <property type="molecule type" value="Genomic_DNA"/>
</dbReference>
<evidence type="ECO:0000256" key="4">
    <source>
        <dbReference type="ARBA" id="ARBA00022553"/>
    </source>
</evidence>
<evidence type="ECO:0000256" key="2">
    <source>
        <dbReference type="ARBA" id="ARBA00004370"/>
    </source>
</evidence>
<dbReference type="Pfam" id="PF02518">
    <property type="entry name" value="HATPase_c"/>
    <property type="match status" value="1"/>
</dbReference>
<dbReference type="InterPro" id="IPR003594">
    <property type="entry name" value="HATPase_dom"/>
</dbReference>
<dbReference type="InterPro" id="IPR004358">
    <property type="entry name" value="Sig_transdc_His_kin-like_C"/>
</dbReference>
<dbReference type="Gene3D" id="3.30.565.10">
    <property type="entry name" value="Histidine kinase-like ATPase, C-terminal domain"/>
    <property type="match status" value="1"/>
</dbReference>
<dbReference type="GO" id="GO:0005886">
    <property type="term" value="C:plasma membrane"/>
    <property type="evidence" value="ECO:0007669"/>
    <property type="project" value="TreeGrafter"/>
</dbReference>
<dbReference type="FunFam" id="1.10.287.130:FF:000001">
    <property type="entry name" value="Two-component sensor histidine kinase"/>
    <property type="match status" value="1"/>
</dbReference>
<evidence type="ECO:0000256" key="11">
    <source>
        <dbReference type="SAM" id="MobiDB-lite"/>
    </source>
</evidence>
<dbReference type="InterPro" id="IPR003661">
    <property type="entry name" value="HisK_dim/P_dom"/>
</dbReference>
<reference evidence="15" key="1">
    <citation type="submission" date="2020-05" db="EMBL/GenBank/DDBJ databases">
        <authorList>
            <person name="Chiriac C."/>
            <person name="Salcher M."/>
            <person name="Ghai R."/>
            <person name="Kavagutti S V."/>
        </authorList>
    </citation>
    <scope>NUCLEOTIDE SEQUENCE</scope>
</reference>
<evidence type="ECO:0000256" key="7">
    <source>
        <dbReference type="ARBA" id="ARBA00022777"/>
    </source>
</evidence>
<name>A0A6J6L7J4_9ZZZZ</name>
<dbReference type="GO" id="GO:0000155">
    <property type="term" value="F:phosphorelay sensor kinase activity"/>
    <property type="evidence" value="ECO:0007669"/>
    <property type="project" value="InterPro"/>
</dbReference>
<dbReference type="InterPro" id="IPR036890">
    <property type="entry name" value="HATPase_C_sf"/>
</dbReference>
<dbReference type="InterPro" id="IPR036097">
    <property type="entry name" value="HisK_dim/P_sf"/>
</dbReference>
<evidence type="ECO:0000256" key="12">
    <source>
        <dbReference type="SAM" id="Phobius"/>
    </source>
</evidence>
<dbReference type="SMART" id="SM00304">
    <property type="entry name" value="HAMP"/>
    <property type="match status" value="1"/>
</dbReference>
<feature type="domain" description="HAMP" evidence="14">
    <location>
        <begin position="207"/>
        <end position="260"/>
    </location>
</feature>
<dbReference type="InterPro" id="IPR050428">
    <property type="entry name" value="TCS_sensor_his_kinase"/>
</dbReference>
<dbReference type="Pfam" id="PF00512">
    <property type="entry name" value="HisKA"/>
    <property type="match status" value="1"/>
</dbReference>
<evidence type="ECO:0000256" key="1">
    <source>
        <dbReference type="ARBA" id="ARBA00000085"/>
    </source>
</evidence>
<comment type="subcellular location">
    <subcellularLocation>
        <location evidence="2">Membrane</location>
    </subcellularLocation>
</comment>
<comment type="catalytic activity">
    <reaction evidence="1">
        <text>ATP + protein L-histidine = ADP + protein N-phospho-L-histidine.</text>
        <dbReference type="EC" id="2.7.13.3"/>
    </reaction>
</comment>
<evidence type="ECO:0000256" key="5">
    <source>
        <dbReference type="ARBA" id="ARBA00022679"/>
    </source>
</evidence>
<feature type="transmembrane region" description="Helical" evidence="12">
    <location>
        <begin position="186"/>
        <end position="206"/>
    </location>
</feature>
<dbReference type="SUPFAM" id="SSF158472">
    <property type="entry name" value="HAMP domain-like"/>
    <property type="match status" value="1"/>
</dbReference>
<dbReference type="PROSITE" id="PS50885">
    <property type="entry name" value="HAMP"/>
    <property type="match status" value="1"/>
</dbReference>
<keyword evidence="9" id="KW-0902">Two-component regulatory system</keyword>
<evidence type="ECO:0000313" key="15">
    <source>
        <dbReference type="EMBL" id="CAB4657516.1"/>
    </source>
</evidence>
<feature type="domain" description="Histidine kinase" evidence="13">
    <location>
        <begin position="275"/>
        <end position="490"/>
    </location>
</feature>
<dbReference type="FunFam" id="3.30.565.10:FF:000006">
    <property type="entry name" value="Sensor histidine kinase WalK"/>
    <property type="match status" value="1"/>
</dbReference>
<dbReference type="CDD" id="cd00082">
    <property type="entry name" value="HisKA"/>
    <property type="match status" value="1"/>
</dbReference>
<dbReference type="PRINTS" id="PR00344">
    <property type="entry name" value="BCTRLSENSOR"/>
</dbReference>
<dbReference type="EMBL" id="CAEZWP010000018">
    <property type="protein sequence ID" value="CAB4657516.1"/>
    <property type="molecule type" value="Genomic_DNA"/>
</dbReference>
<dbReference type="EC" id="2.7.13.3" evidence="3"/>
<dbReference type="InterPro" id="IPR005467">
    <property type="entry name" value="His_kinase_dom"/>
</dbReference>
<evidence type="ECO:0000256" key="3">
    <source>
        <dbReference type="ARBA" id="ARBA00012438"/>
    </source>
</evidence>
<dbReference type="Gene3D" id="1.10.287.130">
    <property type="match status" value="1"/>
</dbReference>
<keyword evidence="5" id="KW-0808">Transferase</keyword>
<evidence type="ECO:0000259" key="13">
    <source>
        <dbReference type="PROSITE" id="PS50109"/>
    </source>
</evidence>
<keyword evidence="7" id="KW-0418">Kinase</keyword>
<dbReference type="CDD" id="cd00075">
    <property type="entry name" value="HATPase"/>
    <property type="match status" value="1"/>
</dbReference>
<dbReference type="CDD" id="cd06225">
    <property type="entry name" value="HAMP"/>
    <property type="match status" value="1"/>
</dbReference>
<evidence type="ECO:0000256" key="8">
    <source>
        <dbReference type="ARBA" id="ARBA00022989"/>
    </source>
</evidence>
<protein>
    <recommendedName>
        <fullName evidence="3">histidine kinase</fullName>
        <ecNumber evidence="3">2.7.13.3</ecNumber>
    </recommendedName>
</protein>
<dbReference type="AlphaFoldDB" id="A0A6J6L7J4"/>
<keyword evidence="10 12" id="KW-0472">Membrane</keyword>
<evidence type="ECO:0000256" key="10">
    <source>
        <dbReference type="ARBA" id="ARBA00023136"/>
    </source>
</evidence>
<dbReference type="SUPFAM" id="SSF55874">
    <property type="entry name" value="ATPase domain of HSP90 chaperone/DNA topoisomerase II/histidine kinase"/>
    <property type="match status" value="1"/>
</dbReference>
<dbReference type="SMART" id="SM00388">
    <property type="entry name" value="HisKA"/>
    <property type="match status" value="1"/>
</dbReference>
<evidence type="ECO:0000256" key="9">
    <source>
        <dbReference type="ARBA" id="ARBA00023012"/>
    </source>
</evidence>
<dbReference type="PANTHER" id="PTHR45436">
    <property type="entry name" value="SENSOR HISTIDINE KINASE YKOH"/>
    <property type="match status" value="1"/>
</dbReference>
<evidence type="ECO:0000259" key="14">
    <source>
        <dbReference type="PROSITE" id="PS50885"/>
    </source>
</evidence>
<keyword evidence="6 12" id="KW-0812">Transmembrane</keyword>
<feature type="region of interest" description="Disordered" evidence="11">
    <location>
        <begin position="71"/>
        <end position="92"/>
    </location>
</feature>
<dbReference type="SMART" id="SM00387">
    <property type="entry name" value="HATPase_c"/>
    <property type="match status" value="1"/>
</dbReference>
<dbReference type="Gene3D" id="6.10.340.10">
    <property type="match status" value="1"/>
</dbReference>
<dbReference type="SUPFAM" id="SSF47384">
    <property type="entry name" value="Homodimeric domain of signal transducing histidine kinase"/>
    <property type="match status" value="1"/>
</dbReference>
<evidence type="ECO:0000256" key="6">
    <source>
        <dbReference type="ARBA" id="ARBA00022692"/>
    </source>
</evidence>
<dbReference type="PROSITE" id="PS50109">
    <property type="entry name" value="HIS_KIN"/>
    <property type="match status" value="1"/>
</dbReference>
<gene>
    <name evidence="15" type="ORF">UFOPK2265_00557</name>
    <name evidence="16" type="ORF">UFOPK4248_00767</name>
</gene>
<proteinExistence type="predicted"/>